<feature type="transmembrane region" description="Helical" evidence="1">
    <location>
        <begin position="32"/>
        <end position="51"/>
    </location>
</feature>
<protein>
    <submittedName>
        <fullName evidence="2">Uncharacterized protein</fullName>
    </submittedName>
</protein>
<keyword evidence="1" id="KW-1133">Transmembrane helix</keyword>
<dbReference type="RefSeq" id="WP_126607785.1">
    <property type="nucleotide sequence ID" value="NZ_AP025145.1"/>
</dbReference>
<accession>A0AAV5NUF6</accession>
<comment type="caution">
    <text evidence="2">The sequence shown here is derived from an EMBL/GenBank/DDBJ whole genome shotgun (WGS) entry which is preliminary data.</text>
</comment>
<feature type="transmembrane region" description="Helical" evidence="1">
    <location>
        <begin position="150"/>
        <end position="168"/>
    </location>
</feature>
<feature type="transmembrane region" description="Helical" evidence="1">
    <location>
        <begin position="241"/>
        <end position="263"/>
    </location>
</feature>
<sequence length="264" mass="29684">MNNRVYAPLSSVLFLAICFIYGSGFYQLVQSSVLLTLLLTLVFPIVFWPLIKKVDNDDEIKRILFLETGFNLLCFLAISHWIQVGFIDKGLVVFFLFQAGGFIFVQLKKQATMSALISLCLAAAIAYWIIESTQTQLKGDGALLLFGQTVPWQLKVIYGAWLAQLLLVEYRYVLPKITLMSCHIASYFIAIHADDFFHARIITASHLLFLALCFDFKSMDWGGRQFATSTMMQQFVSRSSVQHALSASLLAIALSSLGTLLLFH</sequence>
<keyword evidence="3" id="KW-1185">Reference proteome</keyword>
<evidence type="ECO:0000313" key="3">
    <source>
        <dbReference type="Proteomes" id="UP001156690"/>
    </source>
</evidence>
<gene>
    <name evidence="2" type="ORF">GCM10007932_32690</name>
</gene>
<dbReference type="AlphaFoldDB" id="A0AAV5NUF6"/>
<keyword evidence="1" id="KW-0812">Transmembrane</keyword>
<feature type="transmembrane region" description="Helical" evidence="1">
    <location>
        <begin position="63"/>
        <end position="84"/>
    </location>
</feature>
<evidence type="ECO:0000313" key="2">
    <source>
        <dbReference type="EMBL" id="GLQ73909.1"/>
    </source>
</evidence>
<proteinExistence type="predicted"/>
<keyword evidence="1" id="KW-0472">Membrane</keyword>
<evidence type="ECO:0000256" key="1">
    <source>
        <dbReference type="SAM" id="Phobius"/>
    </source>
</evidence>
<feature type="transmembrane region" description="Helical" evidence="1">
    <location>
        <begin position="90"/>
        <end position="107"/>
    </location>
</feature>
<feature type="transmembrane region" description="Helical" evidence="1">
    <location>
        <begin position="114"/>
        <end position="130"/>
    </location>
</feature>
<dbReference type="EMBL" id="BSNX01000041">
    <property type="protein sequence ID" value="GLQ73909.1"/>
    <property type="molecule type" value="Genomic_DNA"/>
</dbReference>
<feature type="transmembrane region" description="Helical" evidence="1">
    <location>
        <begin position="7"/>
        <end position="26"/>
    </location>
</feature>
<dbReference type="Proteomes" id="UP001156690">
    <property type="component" value="Unassembled WGS sequence"/>
</dbReference>
<reference evidence="3" key="1">
    <citation type="journal article" date="2019" name="Int. J. Syst. Evol. Microbiol.">
        <title>The Global Catalogue of Microorganisms (GCM) 10K type strain sequencing project: providing services to taxonomists for standard genome sequencing and annotation.</title>
        <authorList>
            <consortium name="The Broad Institute Genomics Platform"/>
            <consortium name="The Broad Institute Genome Sequencing Center for Infectious Disease"/>
            <person name="Wu L."/>
            <person name="Ma J."/>
        </authorList>
    </citation>
    <scope>NUCLEOTIDE SEQUENCE [LARGE SCALE GENOMIC DNA]</scope>
    <source>
        <strain evidence="3">NBRC 15640</strain>
    </source>
</reference>
<name>A0AAV5NUF6_9VIBR</name>
<organism evidence="2 3">
    <name type="scientific">Vibrio penaeicida</name>
    <dbReference type="NCBI Taxonomy" id="104609"/>
    <lineage>
        <taxon>Bacteria</taxon>
        <taxon>Pseudomonadati</taxon>
        <taxon>Pseudomonadota</taxon>
        <taxon>Gammaproteobacteria</taxon>
        <taxon>Vibrionales</taxon>
        <taxon>Vibrionaceae</taxon>
        <taxon>Vibrio</taxon>
    </lineage>
</organism>